<organism evidence="1 2">
    <name type="scientific">Gigaspora margarita</name>
    <dbReference type="NCBI Taxonomy" id="4874"/>
    <lineage>
        <taxon>Eukaryota</taxon>
        <taxon>Fungi</taxon>
        <taxon>Fungi incertae sedis</taxon>
        <taxon>Mucoromycota</taxon>
        <taxon>Glomeromycotina</taxon>
        <taxon>Glomeromycetes</taxon>
        <taxon>Diversisporales</taxon>
        <taxon>Gigasporaceae</taxon>
        <taxon>Gigaspora</taxon>
    </lineage>
</organism>
<evidence type="ECO:0000313" key="1">
    <source>
        <dbReference type="EMBL" id="CAG8847610.1"/>
    </source>
</evidence>
<dbReference type="Proteomes" id="UP000789901">
    <property type="component" value="Unassembled WGS sequence"/>
</dbReference>
<gene>
    <name evidence="1" type="ORF">GMARGA_LOCUS38761</name>
</gene>
<evidence type="ECO:0000313" key="2">
    <source>
        <dbReference type="Proteomes" id="UP000789901"/>
    </source>
</evidence>
<comment type="caution">
    <text evidence="1">The sequence shown here is derived from an EMBL/GenBank/DDBJ whole genome shotgun (WGS) entry which is preliminary data.</text>
</comment>
<feature type="non-terminal residue" evidence="1">
    <location>
        <position position="1"/>
    </location>
</feature>
<feature type="non-terminal residue" evidence="1">
    <location>
        <position position="99"/>
    </location>
</feature>
<dbReference type="EMBL" id="CAJVQB010088456">
    <property type="protein sequence ID" value="CAG8847610.1"/>
    <property type="molecule type" value="Genomic_DNA"/>
</dbReference>
<name>A0ABN7X578_GIGMA</name>
<keyword evidence="2" id="KW-1185">Reference proteome</keyword>
<sequence>FLNAKPYKNPLMQNVITLTKEEQLIQPIYTTKLLVSSIYRYMLLSLKIDTNFKILITDKERTIFEKCFQARINCFNILNKDFQTSKKNIALINEAKTKI</sequence>
<proteinExistence type="predicted"/>
<protein>
    <submittedName>
        <fullName evidence="1">25091_t:CDS:1</fullName>
    </submittedName>
</protein>
<reference evidence="1 2" key="1">
    <citation type="submission" date="2021-06" db="EMBL/GenBank/DDBJ databases">
        <authorList>
            <person name="Kallberg Y."/>
            <person name="Tangrot J."/>
            <person name="Rosling A."/>
        </authorList>
    </citation>
    <scope>NUCLEOTIDE SEQUENCE [LARGE SCALE GENOMIC DNA]</scope>
    <source>
        <strain evidence="1 2">120-4 pot B 10/14</strain>
    </source>
</reference>
<accession>A0ABN7X578</accession>